<gene>
    <name evidence="2" type="primary">FGENESH: predicted gene_3.348</name>
    <name evidence="3" type="ORF">AAT19DRAFT_13144</name>
    <name evidence="2" type="ORF">BN2166_0018970</name>
</gene>
<sequence length="280" mass="30955">MGCCVSRQIHSDLRLDHGLVPPHLARQLAPFAFADHALYDPALPPLYSLECELLWRMIPFKTWSGKVQDEGVALGQLRVLDERSAVGVPVRADVEQLRGELAARVYELRMGYTVVLHARVLFLDWLLARGFLVEYAYQGLEEYAEGSAGGLSMYWSKDARQKCSEGAMVRADWLLDRFSTERCTPNGLGFPRLAFLRGADPSLFTSINPPPIALIPPRNPLARIAGLASPAPPESPPAYTPYCDHEDQHEPGSSFTVTRSSDSGHGDLTEVSVKDRRPAS</sequence>
<feature type="compositionally biased region" description="Polar residues" evidence="1">
    <location>
        <begin position="251"/>
        <end position="261"/>
    </location>
</feature>
<dbReference type="OrthoDB" id="2521337at2759"/>
<feature type="region of interest" description="Disordered" evidence="1">
    <location>
        <begin position="225"/>
        <end position="280"/>
    </location>
</feature>
<evidence type="ECO:0000256" key="1">
    <source>
        <dbReference type="SAM" id="MobiDB-lite"/>
    </source>
</evidence>
<evidence type="ECO:0000313" key="2">
    <source>
        <dbReference type="EMBL" id="CTR06036.1"/>
    </source>
</evidence>
<protein>
    <submittedName>
        <fullName evidence="2 3">Heptosyltransferase</fullName>
    </submittedName>
</protein>
<keyword evidence="4" id="KW-1185">Reference proteome</keyword>
<name>A0A0K3CFQ3_RHOTO</name>
<dbReference type="GO" id="GO:0016740">
    <property type="term" value="F:transferase activity"/>
    <property type="evidence" value="ECO:0007669"/>
    <property type="project" value="UniProtKB-KW"/>
</dbReference>
<accession>A0A0K3CFQ3</accession>
<dbReference type="Proteomes" id="UP000199069">
    <property type="component" value="Unassembled WGS sequence"/>
</dbReference>
<dbReference type="EMBL" id="CWKI01000003">
    <property type="protein sequence ID" value="CTR06036.1"/>
    <property type="molecule type" value="Genomic_DNA"/>
</dbReference>
<organism evidence="2 4">
    <name type="scientific">Rhodotorula toruloides</name>
    <name type="common">Yeast</name>
    <name type="synonym">Rhodosporidium toruloides</name>
    <dbReference type="NCBI Taxonomy" id="5286"/>
    <lineage>
        <taxon>Eukaryota</taxon>
        <taxon>Fungi</taxon>
        <taxon>Dikarya</taxon>
        <taxon>Basidiomycota</taxon>
        <taxon>Pucciniomycotina</taxon>
        <taxon>Microbotryomycetes</taxon>
        <taxon>Sporidiobolales</taxon>
        <taxon>Sporidiobolaceae</taxon>
        <taxon>Rhodotorula</taxon>
    </lineage>
</organism>
<reference evidence="3 5" key="2">
    <citation type="journal article" date="2018" name="Elife">
        <title>Functional genomics of lipid metabolism in the oleaginous yeast Rhodosporidium toruloides.</title>
        <authorList>
            <person name="Coradetti S.T."/>
            <person name="Pinel D."/>
            <person name="Geiselman G."/>
            <person name="Ito M."/>
            <person name="Mondo S."/>
            <person name="Reilly M.C."/>
            <person name="Cheng Y.F."/>
            <person name="Bauer S."/>
            <person name="Grigoriev I."/>
            <person name="Gladden J.M."/>
            <person name="Simmons B.A."/>
            <person name="Brem R."/>
            <person name="Arkin A.P."/>
            <person name="Skerker J.M."/>
        </authorList>
    </citation>
    <scope>NUCLEOTIDE SEQUENCE [LARGE SCALE GENOMIC DNA]</scope>
    <source>
        <strain evidence="3 5">NBRC 0880</strain>
    </source>
</reference>
<evidence type="ECO:0000313" key="3">
    <source>
        <dbReference type="EMBL" id="PRQ76122.1"/>
    </source>
</evidence>
<dbReference type="EMBL" id="LCTV02000003">
    <property type="protein sequence ID" value="PRQ76122.1"/>
    <property type="molecule type" value="Genomic_DNA"/>
</dbReference>
<reference evidence="2 4" key="1">
    <citation type="submission" date="2015-07" db="EMBL/GenBank/DDBJ databases">
        <authorList>
            <person name="Cajimat M.N.B."/>
            <person name="Milazzo M.L."/>
            <person name="Fulhorst C.F."/>
        </authorList>
    </citation>
    <scope>NUCLEOTIDE SEQUENCE [LARGE SCALE GENOMIC DNA]</scope>
    <source>
        <strain evidence="2">Single colony</strain>
    </source>
</reference>
<evidence type="ECO:0000313" key="4">
    <source>
        <dbReference type="Proteomes" id="UP000199069"/>
    </source>
</evidence>
<keyword evidence="2" id="KW-0808">Transferase</keyword>
<feature type="compositionally biased region" description="Pro residues" evidence="1">
    <location>
        <begin position="230"/>
        <end position="239"/>
    </location>
</feature>
<evidence type="ECO:0000313" key="5">
    <source>
        <dbReference type="Proteomes" id="UP000239560"/>
    </source>
</evidence>
<feature type="compositionally biased region" description="Basic and acidic residues" evidence="1">
    <location>
        <begin position="262"/>
        <end position="280"/>
    </location>
</feature>
<dbReference type="Proteomes" id="UP000239560">
    <property type="component" value="Unassembled WGS sequence"/>
</dbReference>
<proteinExistence type="predicted"/>
<dbReference type="AlphaFoldDB" id="A0A0K3CFQ3"/>